<evidence type="ECO:0000256" key="5">
    <source>
        <dbReference type="SAM" id="MobiDB-lite"/>
    </source>
</evidence>
<dbReference type="Proteomes" id="UP001239085">
    <property type="component" value="Unassembled WGS sequence"/>
</dbReference>
<keyword evidence="2 7" id="KW-0238">DNA-binding</keyword>
<dbReference type="PROSITE" id="PS50110">
    <property type="entry name" value="RESPONSE_REGULATORY"/>
    <property type="match status" value="1"/>
</dbReference>
<dbReference type="PANTHER" id="PTHR43214:SF24">
    <property type="entry name" value="TRANSCRIPTIONAL REGULATORY PROTEIN NARL-RELATED"/>
    <property type="match status" value="1"/>
</dbReference>
<dbReference type="SUPFAM" id="SSF52172">
    <property type="entry name" value="CheY-like"/>
    <property type="match status" value="1"/>
</dbReference>
<dbReference type="InterPro" id="IPR001789">
    <property type="entry name" value="Sig_transdc_resp-reg_receiver"/>
</dbReference>
<dbReference type="PANTHER" id="PTHR43214">
    <property type="entry name" value="TWO-COMPONENT RESPONSE REGULATOR"/>
    <property type="match status" value="1"/>
</dbReference>
<feature type="region of interest" description="Disordered" evidence="5">
    <location>
        <begin position="130"/>
        <end position="218"/>
    </location>
</feature>
<dbReference type="EMBL" id="JAUSXK010000001">
    <property type="protein sequence ID" value="MDQ0643697.1"/>
    <property type="molecule type" value="Genomic_DNA"/>
</dbReference>
<evidence type="ECO:0000256" key="2">
    <source>
        <dbReference type="ARBA" id="ARBA00023125"/>
    </source>
</evidence>
<keyword evidence="8" id="KW-1185">Reference proteome</keyword>
<dbReference type="SMART" id="SM00448">
    <property type="entry name" value="REC"/>
    <property type="match status" value="1"/>
</dbReference>
<gene>
    <name evidence="7" type="ORF">QFZ46_001857</name>
</gene>
<dbReference type="Pfam" id="PF00072">
    <property type="entry name" value="Response_reg"/>
    <property type="match status" value="1"/>
</dbReference>
<dbReference type="InterPro" id="IPR011006">
    <property type="entry name" value="CheY-like_superfamily"/>
</dbReference>
<keyword evidence="1" id="KW-0805">Transcription regulation</keyword>
<protein>
    <submittedName>
        <fullName evidence="7">DNA-binding NarL/FixJ family response regulator</fullName>
    </submittedName>
</protein>
<proteinExistence type="predicted"/>
<keyword evidence="3" id="KW-0804">Transcription</keyword>
<feature type="compositionally biased region" description="Basic residues" evidence="5">
    <location>
        <begin position="150"/>
        <end position="161"/>
    </location>
</feature>
<dbReference type="GO" id="GO:0003677">
    <property type="term" value="F:DNA binding"/>
    <property type="evidence" value="ECO:0007669"/>
    <property type="project" value="UniProtKB-KW"/>
</dbReference>
<feature type="compositionally biased region" description="Basic residues" evidence="5">
    <location>
        <begin position="197"/>
        <end position="209"/>
    </location>
</feature>
<organism evidence="7 8">
    <name type="scientific">Microbacterium murale</name>
    <dbReference type="NCBI Taxonomy" id="1081040"/>
    <lineage>
        <taxon>Bacteria</taxon>
        <taxon>Bacillati</taxon>
        <taxon>Actinomycetota</taxon>
        <taxon>Actinomycetes</taxon>
        <taxon>Micrococcales</taxon>
        <taxon>Microbacteriaceae</taxon>
        <taxon>Microbacterium</taxon>
    </lineage>
</organism>
<feature type="domain" description="Response regulatory" evidence="6">
    <location>
        <begin position="6"/>
        <end position="124"/>
    </location>
</feature>
<comment type="caution">
    <text evidence="7">The sequence shown here is derived from an EMBL/GenBank/DDBJ whole genome shotgun (WGS) entry which is preliminary data.</text>
</comment>
<dbReference type="InterPro" id="IPR039420">
    <property type="entry name" value="WalR-like"/>
</dbReference>
<sequence length="279" mass="30629">MSEPIRVVIVDDQELVRAGLRSLAERDGDIAVVDEAPDGRSGLSRVRELRPDVVLMDIRMPVMDGLEATRAIVADAALDGIRVLILTTFDEDENVYAAIRSGASGYLLKDVSPEDLRAAIPHGRRRRFAAVSVGDGDSDAGRRIADGHRPHAARRTHRTRARGVDAGGPRQDQRRDRRRALPQPRHRPHLCQSPARHALRPRPRSARRVGIRDGAGRARTLTGRDRMLSGFAGGCCRAEPSARAGHAQPKYAEQMRVAQETFDAEMTGRAEGRSSAPTR</sequence>
<dbReference type="CDD" id="cd17535">
    <property type="entry name" value="REC_NarL-like"/>
    <property type="match status" value="1"/>
</dbReference>
<feature type="modified residue" description="4-aspartylphosphate" evidence="4">
    <location>
        <position position="57"/>
    </location>
</feature>
<evidence type="ECO:0000256" key="1">
    <source>
        <dbReference type="ARBA" id="ARBA00023015"/>
    </source>
</evidence>
<evidence type="ECO:0000259" key="6">
    <source>
        <dbReference type="PROSITE" id="PS50110"/>
    </source>
</evidence>
<feature type="compositionally biased region" description="Basic and acidic residues" evidence="5">
    <location>
        <begin position="139"/>
        <end position="149"/>
    </location>
</feature>
<evidence type="ECO:0000313" key="8">
    <source>
        <dbReference type="Proteomes" id="UP001239085"/>
    </source>
</evidence>
<name>A0ABU0P8N2_9MICO</name>
<dbReference type="InterPro" id="IPR058245">
    <property type="entry name" value="NreC/VraR/RcsB-like_REC"/>
</dbReference>
<evidence type="ECO:0000256" key="3">
    <source>
        <dbReference type="ARBA" id="ARBA00023163"/>
    </source>
</evidence>
<evidence type="ECO:0000256" key="4">
    <source>
        <dbReference type="PROSITE-ProRule" id="PRU00169"/>
    </source>
</evidence>
<accession>A0ABU0P8N2</accession>
<keyword evidence="4" id="KW-0597">Phosphoprotein</keyword>
<feature type="compositionally biased region" description="Basic residues" evidence="5">
    <location>
        <begin position="176"/>
        <end position="189"/>
    </location>
</feature>
<evidence type="ECO:0000313" key="7">
    <source>
        <dbReference type="EMBL" id="MDQ0643697.1"/>
    </source>
</evidence>
<dbReference type="Gene3D" id="3.40.50.2300">
    <property type="match status" value="1"/>
</dbReference>
<reference evidence="7 8" key="1">
    <citation type="submission" date="2023-07" db="EMBL/GenBank/DDBJ databases">
        <title>Comparative genomics of wheat-associated soil bacteria to identify genetic determinants of phenazine resistance.</title>
        <authorList>
            <person name="Mouncey N."/>
        </authorList>
    </citation>
    <scope>NUCLEOTIDE SEQUENCE [LARGE SCALE GENOMIC DNA]</scope>
    <source>
        <strain evidence="7 8">W2I7</strain>
    </source>
</reference>